<keyword evidence="2" id="KW-1185">Reference proteome</keyword>
<dbReference type="AlphaFoldDB" id="A0A1G5KCJ7"/>
<dbReference type="InterPro" id="IPR029787">
    <property type="entry name" value="Nucleotide_cyclase"/>
</dbReference>
<sequence>MSAGSKLYGCYRGRIPLTEQDQVATLDTLNTPRRTMDRPMSELGLRIANTASGSGLVEGPTAADTARRAGHMQDALASTRQYDPEDVRFQLSIGDACRGRGEDRRAYATEAPSSHPVR</sequence>
<organism evidence="1 2">
    <name type="scientific">Microvirga guangxiensis</name>
    <dbReference type="NCBI Taxonomy" id="549386"/>
    <lineage>
        <taxon>Bacteria</taxon>
        <taxon>Pseudomonadati</taxon>
        <taxon>Pseudomonadota</taxon>
        <taxon>Alphaproteobacteria</taxon>
        <taxon>Hyphomicrobiales</taxon>
        <taxon>Methylobacteriaceae</taxon>
        <taxon>Microvirga</taxon>
    </lineage>
</organism>
<dbReference type="SUPFAM" id="SSF55073">
    <property type="entry name" value="Nucleotide cyclase"/>
    <property type="match status" value="1"/>
</dbReference>
<accession>A0A1G5KCJ7</accession>
<evidence type="ECO:0000313" key="1">
    <source>
        <dbReference type="EMBL" id="SCY98345.1"/>
    </source>
</evidence>
<dbReference type="EMBL" id="FMVJ01000009">
    <property type="protein sequence ID" value="SCY98345.1"/>
    <property type="molecule type" value="Genomic_DNA"/>
</dbReference>
<evidence type="ECO:0000313" key="2">
    <source>
        <dbReference type="Proteomes" id="UP000199569"/>
    </source>
</evidence>
<name>A0A1G5KCJ7_9HYPH</name>
<proteinExistence type="predicted"/>
<reference evidence="2" key="1">
    <citation type="submission" date="2016-10" db="EMBL/GenBank/DDBJ databases">
        <authorList>
            <person name="Varghese N."/>
            <person name="Submissions S."/>
        </authorList>
    </citation>
    <scope>NUCLEOTIDE SEQUENCE [LARGE SCALE GENOMIC DNA]</scope>
    <source>
        <strain evidence="2">CGMCC 1.7666</strain>
    </source>
</reference>
<dbReference type="Proteomes" id="UP000199569">
    <property type="component" value="Unassembled WGS sequence"/>
</dbReference>
<gene>
    <name evidence="1" type="ORF">SAMN02927923_03217</name>
</gene>
<protein>
    <submittedName>
        <fullName evidence="1">Uncharacterized protein</fullName>
    </submittedName>
</protein>